<dbReference type="Gene3D" id="3.40.50.2000">
    <property type="entry name" value="Glycogen Phosphorylase B"/>
    <property type="match status" value="1"/>
</dbReference>
<dbReference type="Proteomes" id="UP000637267">
    <property type="component" value="Unassembled WGS sequence"/>
</dbReference>
<evidence type="ECO:0000313" key="3">
    <source>
        <dbReference type="Proteomes" id="UP000637267"/>
    </source>
</evidence>
<organism evidence="2 3">
    <name type="scientific">Silvimonas iriomotensis</name>
    <dbReference type="NCBI Taxonomy" id="449662"/>
    <lineage>
        <taxon>Bacteria</taxon>
        <taxon>Pseudomonadati</taxon>
        <taxon>Pseudomonadota</taxon>
        <taxon>Betaproteobacteria</taxon>
        <taxon>Neisseriales</taxon>
        <taxon>Chitinibacteraceae</taxon>
        <taxon>Silvimonas</taxon>
    </lineage>
</organism>
<dbReference type="Pfam" id="PF00535">
    <property type="entry name" value="Glycos_transf_2"/>
    <property type="match status" value="2"/>
</dbReference>
<evidence type="ECO:0000313" key="2">
    <source>
        <dbReference type="EMBL" id="GGP18596.1"/>
    </source>
</evidence>
<dbReference type="InterPro" id="IPR007739">
    <property type="entry name" value="RgpF"/>
</dbReference>
<proteinExistence type="predicted"/>
<dbReference type="SUPFAM" id="SSF53448">
    <property type="entry name" value="Nucleotide-diphospho-sugar transferases"/>
    <property type="match status" value="2"/>
</dbReference>
<feature type="domain" description="Glycosyltransferase 2-like" evidence="1">
    <location>
        <begin position="904"/>
        <end position="1082"/>
    </location>
</feature>
<dbReference type="CDD" id="cd04186">
    <property type="entry name" value="GT_2_like_c"/>
    <property type="match status" value="1"/>
</dbReference>
<evidence type="ECO:0000259" key="1">
    <source>
        <dbReference type="Pfam" id="PF00535"/>
    </source>
</evidence>
<dbReference type="InterPro" id="IPR029044">
    <property type="entry name" value="Nucleotide-diphossugar_trans"/>
</dbReference>
<dbReference type="Pfam" id="PF05045">
    <property type="entry name" value="RgpF"/>
    <property type="match status" value="1"/>
</dbReference>
<dbReference type="RefSeq" id="WP_188702136.1">
    <property type="nucleotide sequence ID" value="NZ_BMLX01000001.1"/>
</dbReference>
<name>A0ABQ2P599_9NEIS</name>
<dbReference type="EMBL" id="BMLX01000001">
    <property type="protein sequence ID" value="GGP18596.1"/>
    <property type="molecule type" value="Genomic_DNA"/>
</dbReference>
<reference evidence="3" key="1">
    <citation type="journal article" date="2019" name="Int. J. Syst. Evol. Microbiol.">
        <title>The Global Catalogue of Microorganisms (GCM) 10K type strain sequencing project: providing services to taxonomists for standard genome sequencing and annotation.</title>
        <authorList>
            <consortium name="The Broad Institute Genomics Platform"/>
            <consortium name="The Broad Institute Genome Sequencing Center for Infectious Disease"/>
            <person name="Wu L."/>
            <person name="Ma J."/>
        </authorList>
    </citation>
    <scope>NUCLEOTIDE SEQUENCE [LARGE SCALE GENOMIC DNA]</scope>
    <source>
        <strain evidence="3">CGMCC 1.8859</strain>
    </source>
</reference>
<sequence length="1519" mass="170475">MASLPLVSVFIPSYNYRRFIGDAIESILAQSWTNWELIIVDDASVDGSQQLIETYRQRFPDKIKAVFLEKNVGQAQCANTGLKLCTGKYVSLLAADDVATPLRLEQGVKLLETHPDVMVAFSKVEYIDAENRPLESDLPFNDPFRSIRERLLFGNFLCATSVVARAEAFRKTEGVNPLLTTVEDYYLWVRLLADHEVVRVDDIWVKYRLHGSNLSINAPDRVRLSAMYETTATILAAIEQWPLEKIFDVGTPAEKNTPVGRAKRAKALLELSHHLLGVDERHFGGPFMCTGKAYSLMLQAVDADPAVAGLDGLRQRIYQALGDTTRAQGEPSIFVKDWYQNRIAPAQAQPAVAQSAAQPVAQPAAQNAPVAVAPRRLAVVCHLYYLEVWPEIELALNRIDQPFTLLVSTPDEQLLAVTELVHARFPAARIYPVKNRGRDIAPLFKLLEYERLEEFDAVLKIHTKKSLHLAPGFGDLWRANLLNGLVPEQGVGPIMAWFDAHPGIGMLAPANNLLNAFEMSGRKRENLPGMHEWAQRIGVDPQGFNYEFAAGSMYWVRGAFFAALRRIALKLDDFEEEAGQLDGTLAHVFERLMPLVLKSVGLSLGRVPGPNDKLPDPAVPEQAASVPVVVANPYETWLHARNLSLAEARMIDTRVDQLPQQTARFYLIDRTGNLPAISETLSTLGQQYFKGKQVSIVSPLTDPDPQSGIAWLQSADGYVAAMAEVAGVPSDWVGFVEAGDRLTLDGLLLGLLQAAEQPQWQAIYWDDDWIDDQGKPDSPRMKPDFSPDLMRAMPYADGLLLVRHSTLCAVLAAGPLEAGAEQVDLLLRVYEQFGEKAIGHIPKIGSHLARLPWRALEDHGRSAAFARAVRNHLGRLACPANLSEGLIPGTLHVQYQHSTAPLVSIIVPTKDQFGMLSRCVESVLGRTRYPNFELLIVDNNTSAPDAVAFLNGLEQMANPRIRVIRYPHPFNFSAINNHAVELAHGEYVVMLNNDTAIVQDNWLDEMMAHAQRPEVGAVGARLLYPDGKIQHAGVVLGLRGPADHPFIGMARDERGYMNRLQVTQNYSVVTAACLVIRKSIYRDLGGMDEHDFKVSYNDVDLCLKVREAGYLIVWTPFASVLHEGSVSQTQVDATAQEAKRKRFQGEQDAMYRKWMRQIGHDPYYNRNLLAHGNGFELEQRRLVSFEPISWKPPMRALVHPADQMGCGHYRMIQPFLALEAAQMVAGGLTNELMAPVDLARVDADVLVFQRQITDEQIDFLARAHKFSGAYCIYELDDYLPNLPLKSAHRDHMPRDVLKQLRRALQHVDRFVVSTQRLAEQYADLHDNFLVVNNYLPESWWSHLPERRNEYPRPRVGWAGGISHTGDLELLEGVVRELAGEVDWVFFGMCPDKLRPYIKELHEGVPIAQYPLKLASLELDLALAPLEFNEFNESKSNLRLLEYGICGFPVICTDIEPYKVDLPVTRVRNRHKDWIDGIRMHLSDLDETRRRGEALRLAVKTDWMLNGKNLETWRKAWSPD</sequence>
<protein>
    <recommendedName>
        <fullName evidence="1">Glycosyltransferase 2-like domain-containing protein</fullName>
    </recommendedName>
</protein>
<gene>
    <name evidence="2" type="ORF">GCM10010970_05850</name>
</gene>
<feature type="domain" description="Glycosyltransferase 2-like" evidence="1">
    <location>
        <begin position="8"/>
        <end position="156"/>
    </location>
</feature>
<dbReference type="Gene3D" id="3.90.550.10">
    <property type="entry name" value="Spore Coat Polysaccharide Biosynthesis Protein SpsA, Chain A"/>
    <property type="match status" value="2"/>
</dbReference>
<dbReference type="InterPro" id="IPR001173">
    <property type="entry name" value="Glyco_trans_2-like"/>
</dbReference>
<dbReference type="PANTHER" id="PTHR43179:SF7">
    <property type="entry name" value="RHAMNOSYLTRANSFERASE WBBL"/>
    <property type="match status" value="1"/>
</dbReference>
<dbReference type="SUPFAM" id="SSF53756">
    <property type="entry name" value="UDP-Glycosyltransferase/glycogen phosphorylase"/>
    <property type="match status" value="1"/>
</dbReference>
<accession>A0ABQ2P599</accession>
<keyword evidence="3" id="KW-1185">Reference proteome</keyword>
<dbReference type="PANTHER" id="PTHR43179">
    <property type="entry name" value="RHAMNOSYLTRANSFERASE WBBL"/>
    <property type="match status" value="1"/>
</dbReference>
<comment type="caution">
    <text evidence="2">The sequence shown here is derived from an EMBL/GenBank/DDBJ whole genome shotgun (WGS) entry which is preliminary data.</text>
</comment>